<dbReference type="OrthoDB" id="166472at2"/>
<dbReference type="AlphaFoldDB" id="A0A347ZPT8"/>
<proteinExistence type="predicted"/>
<name>A0A347ZPT8_9CHLR</name>
<evidence type="ECO:0000313" key="1">
    <source>
        <dbReference type="EMBL" id="REG04666.1"/>
    </source>
</evidence>
<comment type="caution">
    <text evidence="1">The sequence shown here is derived from an EMBL/GenBank/DDBJ whole genome shotgun (WGS) entry which is preliminary data.</text>
</comment>
<keyword evidence="2" id="KW-1185">Reference proteome</keyword>
<protein>
    <submittedName>
        <fullName evidence="1">Uncharacterized protein</fullName>
    </submittedName>
</protein>
<evidence type="ECO:0000313" key="2">
    <source>
        <dbReference type="Proteomes" id="UP000256388"/>
    </source>
</evidence>
<dbReference type="RefSeq" id="WP_116226262.1">
    <property type="nucleotide sequence ID" value="NZ_AP018437.1"/>
</dbReference>
<dbReference type="Proteomes" id="UP000256388">
    <property type="component" value="Unassembled WGS sequence"/>
</dbReference>
<accession>A0A347ZPT8</accession>
<dbReference type="EMBL" id="QUMS01000006">
    <property type="protein sequence ID" value="REG04666.1"/>
    <property type="molecule type" value="Genomic_DNA"/>
</dbReference>
<gene>
    <name evidence="1" type="ORF">DFR64_3014</name>
</gene>
<reference evidence="1 2" key="1">
    <citation type="submission" date="2018-08" db="EMBL/GenBank/DDBJ databases">
        <title>Genomic Encyclopedia of Type Strains, Phase IV (KMG-IV): sequencing the most valuable type-strain genomes for metagenomic binning, comparative biology and taxonomic classification.</title>
        <authorList>
            <person name="Goeker M."/>
        </authorList>
    </citation>
    <scope>NUCLEOTIDE SEQUENCE [LARGE SCALE GENOMIC DNA]</scope>
    <source>
        <strain evidence="1 2">DSM 23923</strain>
    </source>
</reference>
<organism evidence="1 2">
    <name type="scientific">Pelolinea submarina</name>
    <dbReference type="NCBI Taxonomy" id="913107"/>
    <lineage>
        <taxon>Bacteria</taxon>
        <taxon>Bacillati</taxon>
        <taxon>Chloroflexota</taxon>
        <taxon>Anaerolineae</taxon>
        <taxon>Anaerolineales</taxon>
        <taxon>Anaerolineaceae</taxon>
        <taxon>Pelolinea</taxon>
    </lineage>
</organism>
<sequence length="75" mass="8525">MAIEILNGSLKVEVFFDPTDREFEDNVCVCLKEFGPDEEKILYADETNIFLTAEEARKLSDLLREAADKSSHASR</sequence>